<gene>
    <name evidence="3" type="ORF">V1479_03365</name>
</gene>
<dbReference type="Proteomes" id="UP001559025">
    <property type="component" value="Unassembled WGS sequence"/>
</dbReference>
<reference evidence="3 4" key="1">
    <citation type="submission" date="2024-01" db="EMBL/GenBank/DDBJ databases">
        <title>New evidence supports the origin of RcGTA from prophage.</title>
        <authorList>
            <person name="Xu Y."/>
            <person name="Liu B."/>
            <person name="Chen F."/>
        </authorList>
    </citation>
    <scope>NUCLEOTIDE SEQUENCE [LARGE SCALE GENOMIC DNA]</scope>
    <source>
        <strain evidence="3 4">CBW1107-2</strain>
    </source>
</reference>
<keyword evidence="1 2" id="KW-0732">Signal</keyword>
<sequence>MTVTRRSLLAGFTATLALPAITGRAAAQTPLVVASVLGDDKPETLVWNHIRDLVEAEMPGAFTFNIVPNAALGGEKEVVEGMRLGSIQASLSTLSNLTAWVPECILFDLPFLFRDDAHLAAALRSATAGRLKEQLQREGLIAPAFIDYGARHLLAPRPLLEPGAMNGKRIRVIQSRLHAELWQRLGALPIALPITESYNALSTGHVDAMDLTISAYAGFRLNEVAPHVTLTGHIRAVGAVIFADSFWQELDPQRRDVLQRATEAGAEHFNALVRQDERRSMDVTKAAGAHFHTIADRPAWEAPARELWTLFAEQAGGLERIEEIAGI</sequence>
<evidence type="ECO:0000256" key="2">
    <source>
        <dbReference type="SAM" id="SignalP"/>
    </source>
</evidence>
<comment type="caution">
    <text evidence="3">The sequence shown here is derived from an EMBL/GenBank/DDBJ whole genome shotgun (WGS) entry which is preliminary data.</text>
</comment>
<protein>
    <submittedName>
        <fullName evidence="3">TRAP transporter substrate-binding protein</fullName>
    </submittedName>
</protein>
<dbReference type="InterPro" id="IPR006311">
    <property type="entry name" value="TAT_signal"/>
</dbReference>
<dbReference type="PROSITE" id="PS51318">
    <property type="entry name" value="TAT"/>
    <property type="match status" value="1"/>
</dbReference>
<name>A0ABV3WQ53_9HYPH</name>
<accession>A0ABV3WQ53</accession>
<evidence type="ECO:0000313" key="4">
    <source>
        <dbReference type="Proteomes" id="UP001559025"/>
    </source>
</evidence>
<dbReference type="Pfam" id="PF03480">
    <property type="entry name" value="DctP"/>
    <property type="match status" value="1"/>
</dbReference>
<dbReference type="InterPro" id="IPR038404">
    <property type="entry name" value="TRAP_DctP_sf"/>
</dbReference>
<dbReference type="RefSeq" id="WP_368801667.1">
    <property type="nucleotide sequence ID" value="NZ_JAZHFV010000001.1"/>
</dbReference>
<dbReference type="EMBL" id="JAZHFV010000001">
    <property type="protein sequence ID" value="MEX4006328.1"/>
    <property type="molecule type" value="Genomic_DNA"/>
</dbReference>
<organism evidence="3 4">
    <name type="scientific">Neoaquamicrobium sediminum</name>
    <dbReference type="NCBI Taxonomy" id="1849104"/>
    <lineage>
        <taxon>Bacteria</taxon>
        <taxon>Pseudomonadati</taxon>
        <taxon>Pseudomonadota</taxon>
        <taxon>Alphaproteobacteria</taxon>
        <taxon>Hyphomicrobiales</taxon>
        <taxon>Phyllobacteriaceae</taxon>
        <taxon>Neoaquamicrobium</taxon>
    </lineage>
</organism>
<feature type="chain" id="PRO_5046161496" evidence="2">
    <location>
        <begin position="28"/>
        <end position="327"/>
    </location>
</feature>
<dbReference type="Gene3D" id="3.40.190.170">
    <property type="entry name" value="Bacterial extracellular solute-binding protein, family 7"/>
    <property type="match status" value="1"/>
</dbReference>
<dbReference type="InterPro" id="IPR018389">
    <property type="entry name" value="DctP_fam"/>
</dbReference>
<dbReference type="PANTHER" id="PTHR33376">
    <property type="match status" value="1"/>
</dbReference>
<dbReference type="CDD" id="cd13603">
    <property type="entry name" value="PBP2_TRAP_Siap_TeaA_like"/>
    <property type="match status" value="1"/>
</dbReference>
<dbReference type="NCBIfam" id="NF037995">
    <property type="entry name" value="TRAP_S1"/>
    <property type="match status" value="1"/>
</dbReference>
<evidence type="ECO:0000256" key="1">
    <source>
        <dbReference type="ARBA" id="ARBA00022729"/>
    </source>
</evidence>
<evidence type="ECO:0000313" key="3">
    <source>
        <dbReference type="EMBL" id="MEX4006328.1"/>
    </source>
</evidence>
<proteinExistence type="predicted"/>
<feature type="signal peptide" evidence="2">
    <location>
        <begin position="1"/>
        <end position="27"/>
    </location>
</feature>
<dbReference type="PANTHER" id="PTHR33376:SF4">
    <property type="entry name" value="SIALIC ACID-BINDING PERIPLASMIC PROTEIN SIAP"/>
    <property type="match status" value="1"/>
</dbReference>
<keyword evidence="4" id="KW-1185">Reference proteome</keyword>